<evidence type="ECO:0000313" key="4">
    <source>
        <dbReference type="Proteomes" id="UP000002077"/>
    </source>
</evidence>
<dbReference type="AlphaFoldDB" id="C3PKF7"/>
<evidence type="ECO:0000259" key="2">
    <source>
        <dbReference type="SMART" id="SM00507"/>
    </source>
</evidence>
<proteinExistence type="predicted"/>
<dbReference type="HOGENOM" id="CLU_035975_0_0_11"/>
<evidence type="ECO:0000313" key="3">
    <source>
        <dbReference type="EMBL" id="ACP31893.1"/>
    </source>
</evidence>
<feature type="compositionally biased region" description="Low complexity" evidence="1">
    <location>
        <begin position="397"/>
        <end position="406"/>
    </location>
</feature>
<dbReference type="InterPro" id="IPR003615">
    <property type="entry name" value="HNH_nuc"/>
</dbReference>
<protein>
    <recommendedName>
        <fullName evidence="2">HNH nuclease domain-containing protein</fullName>
    </recommendedName>
</protein>
<feature type="region of interest" description="Disordered" evidence="1">
    <location>
        <begin position="384"/>
        <end position="421"/>
    </location>
</feature>
<organism evidence="3 4">
    <name type="scientific">Corynebacterium aurimucosum (strain ATCC 700975 / DSM 44827 / CIP 107346 / CN-1)</name>
    <name type="common">Corynebacterium nigricans</name>
    <dbReference type="NCBI Taxonomy" id="548476"/>
    <lineage>
        <taxon>Bacteria</taxon>
        <taxon>Bacillati</taxon>
        <taxon>Actinomycetota</taxon>
        <taxon>Actinomycetes</taxon>
        <taxon>Mycobacteriales</taxon>
        <taxon>Corynebacteriaceae</taxon>
        <taxon>Corynebacterium</taxon>
    </lineage>
</organism>
<dbReference type="GO" id="GO:0003676">
    <property type="term" value="F:nucleic acid binding"/>
    <property type="evidence" value="ECO:0007669"/>
    <property type="project" value="InterPro"/>
</dbReference>
<name>C3PKF7_CORA7</name>
<dbReference type="CDD" id="cd00085">
    <property type="entry name" value="HNHc"/>
    <property type="match status" value="1"/>
</dbReference>
<evidence type="ECO:0000256" key="1">
    <source>
        <dbReference type="SAM" id="MobiDB-lite"/>
    </source>
</evidence>
<accession>C3PKF7</accession>
<dbReference type="Pfam" id="PF01844">
    <property type="entry name" value="HNH"/>
    <property type="match status" value="1"/>
</dbReference>
<dbReference type="Proteomes" id="UP000002077">
    <property type="component" value="Chromosome"/>
</dbReference>
<feature type="domain" description="HNH nuclease" evidence="2">
    <location>
        <begin position="285"/>
        <end position="337"/>
    </location>
</feature>
<gene>
    <name evidence="3" type="ordered locus">cauri_0294</name>
</gene>
<dbReference type="Gene3D" id="1.10.30.50">
    <property type="match status" value="1"/>
</dbReference>
<dbReference type="EMBL" id="CP001601">
    <property type="protein sequence ID" value="ACP31893.1"/>
    <property type="molecule type" value="Genomic_DNA"/>
</dbReference>
<dbReference type="SMART" id="SM00507">
    <property type="entry name" value="HNHc"/>
    <property type="match status" value="1"/>
</dbReference>
<dbReference type="KEGG" id="car:cauri_0294"/>
<keyword evidence="4" id="KW-1185">Reference proteome</keyword>
<dbReference type="GO" id="GO:0004519">
    <property type="term" value="F:endonuclease activity"/>
    <property type="evidence" value="ECO:0007669"/>
    <property type="project" value="InterPro"/>
</dbReference>
<dbReference type="eggNOG" id="COG1403">
    <property type="taxonomic scope" value="Bacteria"/>
</dbReference>
<sequence length="421" mass="46579">MRLEHITDTSNPGDTVNTATQTAYFSHMNPDCALAVERSAARRADYRSWVAAMPDLDEDFDVACQRLVAKLGVGDYTVSECCLAVHRLTELPQVKALQDSQFLLDMKALITIDRTLTKLGALPPETLALIDDALITFFTPTSPNQVFPTPAQIGRKLRDICKSIDKTFSFRESPKKDSYTFTDTGQRGILELNTDSATGMILDGYIKQAAKENGLSQADALKKLIAGSISPPVTVILHTYQASDIDNAPTFVQGYGWTSQDMPATRTRDLSSQPPESRSYIASELIRKYVEGRDGTCRAPGCNRPAYLCQMDHRVNYADGGATHPRNLASLCQHHHNMKTDGRAHYIMDPHTGDIVWLYEDGTWAMTEPTGPLAKKTKRWAQTVAQKISATRERAQQEAQEAQAAAEEPRTPASPQEDIPF</sequence>
<dbReference type="InterPro" id="IPR002711">
    <property type="entry name" value="HNH"/>
</dbReference>
<reference evidence="3 4" key="1">
    <citation type="journal article" date="2010" name="BMC Genomics">
        <title>Complete genome sequence and lifestyle of black-pigmented Corynebacterium aurimucosum ATCC 700975 (formerly C. nigricans CN-1) isolated from a vaginal swab of a woman with spontaneous abortion.</title>
        <authorList>
            <person name="Trost E."/>
            <person name="Gotker S."/>
            <person name="Schneider J."/>
            <person name="Schneiker-Bekel S."/>
            <person name="Szczepanowski R."/>
            <person name="Tilker A."/>
            <person name="Viehoever P."/>
            <person name="Arnold W."/>
            <person name="Bekel T."/>
            <person name="Blom J."/>
            <person name="Gartemann K.H."/>
            <person name="Linke B."/>
            <person name="Goesmann A."/>
            <person name="Puhler A."/>
            <person name="Shukla S.K."/>
            <person name="Tauch A."/>
        </authorList>
    </citation>
    <scope>NUCLEOTIDE SEQUENCE [LARGE SCALE GENOMIC DNA]</scope>
    <source>
        <strain evidence="4">ATCC 700975 / DSM 44827 / CIP 107346 / CN-1</strain>
    </source>
</reference>
<dbReference type="STRING" id="548476.cauri_0294"/>
<dbReference type="GO" id="GO:0008270">
    <property type="term" value="F:zinc ion binding"/>
    <property type="evidence" value="ECO:0007669"/>
    <property type="project" value="InterPro"/>
</dbReference>